<feature type="coiled-coil region" evidence="8">
    <location>
        <begin position="484"/>
        <end position="549"/>
    </location>
</feature>
<dbReference type="Pfam" id="PF12719">
    <property type="entry name" value="Cnd3"/>
    <property type="match status" value="1"/>
</dbReference>
<feature type="compositionally biased region" description="Basic and acidic residues" evidence="9">
    <location>
        <begin position="1003"/>
        <end position="1015"/>
    </location>
</feature>
<name>A0A6P8IVS3_ACTTE</name>
<comment type="similarity">
    <text evidence="2">Belongs to the CND3 (condensin subunit 3) family.</text>
</comment>
<protein>
    <submittedName>
        <fullName evidence="13">Condensin complex subunit 3-like</fullName>
    </submittedName>
</protein>
<dbReference type="InParanoid" id="A0A6P8IVS3"/>
<evidence type="ECO:0000256" key="5">
    <source>
        <dbReference type="ARBA" id="ARBA00022776"/>
    </source>
</evidence>
<evidence type="ECO:0000256" key="6">
    <source>
        <dbReference type="ARBA" id="ARBA00023067"/>
    </source>
</evidence>
<evidence type="ECO:0000256" key="3">
    <source>
        <dbReference type="ARBA" id="ARBA00022454"/>
    </source>
</evidence>
<keyword evidence="6" id="KW-0226">DNA condensation</keyword>
<dbReference type="InterPro" id="IPR011989">
    <property type="entry name" value="ARM-like"/>
</dbReference>
<gene>
    <name evidence="13" type="primary">LOC116305446</name>
</gene>
<dbReference type="InterPro" id="IPR001943">
    <property type="entry name" value="UVR_dom"/>
</dbReference>
<proteinExistence type="inferred from homology"/>
<dbReference type="GO" id="GO:0000796">
    <property type="term" value="C:condensin complex"/>
    <property type="evidence" value="ECO:0007669"/>
    <property type="project" value="InterPro"/>
</dbReference>
<keyword evidence="12" id="KW-1185">Reference proteome</keyword>
<evidence type="ECO:0000256" key="2">
    <source>
        <dbReference type="ARBA" id="ARBA00006533"/>
    </source>
</evidence>
<evidence type="ECO:0000313" key="13">
    <source>
        <dbReference type="RefSeq" id="XP_031571204.1"/>
    </source>
</evidence>
<reference evidence="13" key="1">
    <citation type="submission" date="2025-08" db="UniProtKB">
        <authorList>
            <consortium name="RefSeq"/>
        </authorList>
    </citation>
    <scope>IDENTIFICATION</scope>
</reference>
<dbReference type="GO" id="GO:0000793">
    <property type="term" value="C:condensed chromosome"/>
    <property type="evidence" value="ECO:0007669"/>
    <property type="project" value="TreeGrafter"/>
</dbReference>
<keyword evidence="7" id="KW-0131">Cell cycle</keyword>
<dbReference type="Pfam" id="PF02151">
    <property type="entry name" value="UVR"/>
    <property type="match status" value="1"/>
</dbReference>
<keyword evidence="3" id="KW-0158">Chromosome</keyword>
<dbReference type="GeneID" id="116305446"/>
<evidence type="ECO:0000256" key="4">
    <source>
        <dbReference type="ARBA" id="ARBA00022618"/>
    </source>
</evidence>
<dbReference type="FunCoup" id="A0A6P8IVS3">
    <property type="interactions" value="2080"/>
</dbReference>
<dbReference type="PANTHER" id="PTHR14418:SF5">
    <property type="entry name" value="CONDENSIN COMPLEX SUBUNIT 3"/>
    <property type="match status" value="1"/>
</dbReference>
<dbReference type="PANTHER" id="PTHR14418">
    <property type="entry name" value="CONDENSIN COMPLEX SUBUNIT 3-RELATED"/>
    <property type="match status" value="1"/>
</dbReference>
<sequence length="1084" mass="121034">MPSDCKTVREVFEESQRGFQHHGKLIRCLKRIQNSFSSEEEFRECFLDHLRYAMIVFKREPAVERIAEFVAKYSTAKIYYEKAPEKGDNISDDEDDSDSEPTNPFLQFMFKFLLDCHDAKDKGVRFRSCQLINKLLNNMDDDASIDDDIADGILTSMLKRLKDKIPAIRIQAVYALSRLQDPRDDDCPVLSSYMQMMTTDSSADVRKAVLMNIALTRRSLTPVIGRTHDITEAVRKVAYRIIGEKVKIQSLSIALRVQLLQDGLNDRSSVIQEVCIKCILQGWLKSLDGNVVSLLKCLDIENSVDTAEIAVKALLKGMMKEDLQDQISSLKSDTNQSGPISIPYDQLDCETAFYWRCLGEHIKSLGVEGEDLLDLLLPEVSVFCQYVQGYTEKEYSSIPEINEGQAMPQTFVAQQLLLLMGVVDLSDEVGRKRLGQLIHDLLVSPFIPESLVEVLLSRNNEVQEEEEARIQELVEVIADVRQPIVMVESTLSQEEERKKELQLATIKVKLMELNDELENCVNNQDFSKAAELKQQITEIEESRNAINESSASVSMAVREEKDDPVTLLKCLTIACQMLQITTRNGLNPTLMTLIETLIIPGVQNEDPKVRNAAIKSLGLCALLSCEFARKHLVLFLQVAQLDLEMVQVTALQVVFDLLLKFGLEAFKLNPNKDFLEEEKLISEKEDKNNEEQEQEGGEQKEDGDVENSTPDNTATSVLTILTGLLESESNDLRNGAAEGLAKLLLSGRVLSAKLLSRLILLWYNPTTEEDGSLRHCIGVFLPVFAFASRTNQELVEDAFLPILKTLFSAPSSSPLASINSNNVAELLIELTNSKYLNKNNTTGQSTATEGCSHVSLALKVANEVLSDPQAPGTRVLCKVLTSLDLNGCDQTSIKDLKVLAYKLYDVVEESASTKLLDKFQKNLDHMDKTTDQDATNEQAVGEETTTEGSHDSSTQSQDTQPPNDQPTSEADHDHVPANQDQSKDLDNQDDTLSDSTNTLGNRENAHETVQKEKVISKTPKTKPSDRKKTTAAKTAKSMSTAKAGKRSRQKITSKSASTIKARLNLSSDSDSDIEIFDKENYVFQ</sequence>
<dbReference type="SUPFAM" id="SSF48371">
    <property type="entry name" value="ARM repeat"/>
    <property type="match status" value="1"/>
</dbReference>
<dbReference type="RefSeq" id="XP_031571204.1">
    <property type="nucleotide sequence ID" value="XM_031715344.1"/>
</dbReference>
<evidence type="ECO:0000259" key="10">
    <source>
        <dbReference type="Pfam" id="PF02151"/>
    </source>
</evidence>
<evidence type="ECO:0000256" key="8">
    <source>
        <dbReference type="SAM" id="Coils"/>
    </source>
</evidence>
<keyword evidence="8" id="KW-0175">Coiled coil</keyword>
<dbReference type="GO" id="GO:0051301">
    <property type="term" value="P:cell division"/>
    <property type="evidence" value="ECO:0007669"/>
    <property type="project" value="UniProtKB-KW"/>
</dbReference>
<evidence type="ECO:0000259" key="11">
    <source>
        <dbReference type="Pfam" id="PF12719"/>
    </source>
</evidence>
<dbReference type="OrthoDB" id="27187at2759"/>
<feature type="compositionally biased region" description="Low complexity" evidence="9">
    <location>
        <begin position="951"/>
        <end position="962"/>
    </location>
</feature>
<dbReference type="GO" id="GO:0007076">
    <property type="term" value="P:mitotic chromosome condensation"/>
    <property type="evidence" value="ECO:0007669"/>
    <property type="project" value="InterPro"/>
</dbReference>
<dbReference type="Gene3D" id="1.25.10.10">
    <property type="entry name" value="Leucine-rich Repeat Variant"/>
    <property type="match status" value="2"/>
</dbReference>
<evidence type="ECO:0000313" key="12">
    <source>
        <dbReference type="Proteomes" id="UP000515163"/>
    </source>
</evidence>
<dbReference type="InterPro" id="IPR025977">
    <property type="entry name" value="Cnd3_C"/>
</dbReference>
<feature type="domain" description="Nuclear condensin complex subunit 3 C-terminal" evidence="11">
    <location>
        <begin position="569"/>
        <end position="885"/>
    </location>
</feature>
<dbReference type="AlphaFoldDB" id="A0A6P8IVS3"/>
<feature type="region of interest" description="Disordered" evidence="9">
    <location>
        <begin position="682"/>
        <end position="712"/>
    </location>
</feature>
<evidence type="ECO:0000256" key="7">
    <source>
        <dbReference type="ARBA" id="ARBA00023306"/>
    </source>
</evidence>
<feature type="domain" description="UVR" evidence="10">
    <location>
        <begin position="510"/>
        <end position="541"/>
    </location>
</feature>
<feature type="compositionally biased region" description="Low complexity" evidence="9">
    <location>
        <begin position="1031"/>
        <end position="1042"/>
    </location>
</feature>
<evidence type="ECO:0000256" key="9">
    <source>
        <dbReference type="SAM" id="MobiDB-lite"/>
    </source>
</evidence>
<keyword evidence="4" id="KW-0132">Cell division</keyword>
<dbReference type="InterPro" id="IPR016024">
    <property type="entry name" value="ARM-type_fold"/>
</dbReference>
<organism evidence="12 13">
    <name type="scientific">Actinia tenebrosa</name>
    <name type="common">Australian red waratah sea anemone</name>
    <dbReference type="NCBI Taxonomy" id="6105"/>
    <lineage>
        <taxon>Eukaryota</taxon>
        <taxon>Metazoa</taxon>
        <taxon>Cnidaria</taxon>
        <taxon>Anthozoa</taxon>
        <taxon>Hexacorallia</taxon>
        <taxon>Actiniaria</taxon>
        <taxon>Actiniidae</taxon>
        <taxon>Actinia</taxon>
    </lineage>
</organism>
<feature type="region of interest" description="Disordered" evidence="9">
    <location>
        <begin position="929"/>
        <end position="1057"/>
    </location>
</feature>
<dbReference type="InterPro" id="IPR027165">
    <property type="entry name" value="CND3"/>
</dbReference>
<dbReference type="Gene3D" id="4.10.860.10">
    <property type="entry name" value="UVR domain"/>
    <property type="match status" value="1"/>
</dbReference>
<feature type="compositionally biased region" description="Basic and acidic residues" evidence="9">
    <location>
        <begin position="969"/>
        <end position="986"/>
    </location>
</feature>
<comment type="subcellular location">
    <subcellularLocation>
        <location evidence="1">Chromosome</location>
    </subcellularLocation>
</comment>
<dbReference type="Proteomes" id="UP000515163">
    <property type="component" value="Unplaced"/>
</dbReference>
<dbReference type="KEGG" id="aten:116305446"/>
<keyword evidence="5" id="KW-0498">Mitosis</keyword>
<evidence type="ECO:0000256" key="1">
    <source>
        <dbReference type="ARBA" id="ARBA00004286"/>
    </source>
</evidence>
<accession>A0A6P8IVS3</accession>